<proteinExistence type="inferred from homology"/>
<dbReference type="AlphaFoldDB" id="A0A8K0P1J7"/>
<evidence type="ECO:0000256" key="4">
    <source>
        <dbReference type="ARBA" id="ARBA00022989"/>
    </source>
</evidence>
<feature type="topological domain" description="Cytoplasmic" evidence="7">
    <location>
        <begin position="1"/>
        <end position="362"/>
    </location>
</feature>
<dbReference type="PANTHER" id="PTHR21524:SF5">
    <property type="entry name" value="SPECTRIN REPEAT CONTAINING NUCLEAR ENVELOPE PROTEIN 2"/>
    <property type="match status" value="1"/>
</dbReference>
<name>A0A8K0P1J7_LADFU</name>
<evidence type="ECO:0000256" key="7">
    <source>
        <dbReference type="PROSITE-ProRule" id="PRU00385"/>
    </source>
</evidence>
<dbReference type="Pfam" id="PF10541">
    <property type="entry name" value="KASH"/>
    <property type="match status" value="1"/>
</dbReference>
<evidence type="ECO:0000256" key="2">
    <source>
        <dbReference type="ARBA" id="ARBA00008619"/>
    </source>
</evidence>
<dbReference type="EMBL" id="KZ308613">
    <property type="protein sequence ID" value="KAG8232340.1"/>
    <property type="molecule type" value="Genomic_DNA"/>
</dbReference>
<evidence type="ECO:0000256" key="1">
    <source>
        <dbReference type="ARBA" id="ARBA00004126"/>
    </source>
</evidence>
<dbReference type="PROSITE" id="PS51049">
    <property type="entry name" value="KASH"/>
    <property type="match status" value="1"/>
</dbReference>
<dbReference type="GO" id="GO:0048471">
    <property type="term" value="C:perinuclear region of cytoplasm"/>
    <property type="evidence" value="ECO:0007669"/>
    <property type="project" value="TreeGrafter"/>
</dbReference>
<gene>
    <name evidence="11" type="ORF">J437_LFUL008808</name>
</gene>
<feature type="domain" description="KASH" evidence="10">
    <location>
        <begin position="354"/>
        <end position="409"/>
    </location>
</feature>
<dbReference type="OrthoDB" id="6433614at2759"/>
<dbReference type="GO" id="GO:0019894">
    <property type="term" value="F:kinesin binding"/>
    <property type="evidence" value="ECO:0007669"/>
    <property type="project" value="TreeGrafter"/>
</dbReference>
<dbReference type="GO" id="GO:0007010">
    <property type="term" value="P:cytoskeleton organization"/>
    <property type="evidence" value="ECO:0007669"/>
    <property type="project" value="TreeGrafter"/>
</dbReference>
<protein>
    <recommendedName>
        <fullName evidence="10">KASH domain-containing protein</fullName>
    </recommendedName>
</protein>
<dbReference type="GO" id="GO:0007097">
    <property type="term" value="P:nuclear migration"/>
    <property type="evidence" value="ECO:0007669"/>
    <property type="project" value="TreeGrafter"/>
</dbReference>
<keyword evidence="6" id="KW-0539">Nucleus</keyword>
<dbReference type="PANTHER" id="PTHR21524">
    <property type="entry name" value="SPECTRIN REPEAT CONTAINING NUCLEAR ENVELOPE PROTEIN 2"/>
    <property type="match status" value="1"/>
</dbReference>
<evidence type="ECO:0000256" key="3">
    <source>
        <dbReference type="ARBA" id="ARBA00022692"/>
    </source>
</evidence>
<evidence type="ECO:0000256" key="8">
    <source>
        <dbReference type="SAM" id="Coils"/>
    </source>
</evidence>
<evidence type="ECO:0000313" key="12">
    <source>
        <dbReference type="Proteomes" id="UP000792457"/>
    </source>
</evidence>
<dbReference type="Proteomes" id="UP000792457">
    <property type="component" value="Unassembled WGS sequence"/>
</dbReference>
<evidence type="ECO:0000313" key="11">
    <source>
        <dbReference type="EMBL" id="KAG8232340.1"/>
    </source>
</evidence>
<keyword evidence="5 7" id="KW-0472">Membrane</keyword>
<keyword evidence="12" id="KW-1185">Reference proteome</keyword>
<dbReference type="SMART" id="SM01249">
    <property type="entry name" value="KASH"/>
    <property type="match status" value="1"/>
</dbReference>
<evidence type="ECO:0000256" key="6">
    <source>
        <dbReference type="ARBA" id="ARBA00023242"/>
    </source>
</evidence>
<dbReference type="GO" id="GO:0006997">
    <property type="term" value="P:nucleus organization"/>
    <property type="evidence" value="ECO:0007669"/>
    <property type="project" value="TreeGrafter"/>
</dbReference>
<reference evidence="11" key="1">
    <citation type="submission" date="2013-04" db="EMBL/GenBank/DDBJ databases">
        <authorList>
            <person name="Qu J."/>
            <person name="Murali S.C."/>
            <person name="Bandaranaike D."/>
            <person name="Bellair M."/>
            <person name="Blankenburg K."/>
            <person name="Chao H."/>
            <person name="Dinh H."/>
            <person name="Doddapaneni H."/>
            <person name="Downs B."/>
            <person name="Dugan-Rocha S."/>
            <person name="Elkadiri S."/>
            <person name="Gnanaolivu R.D."/>
            <person name="Hernandez B."/>
            <person name="Javaid M."/>
            <person name="Jayaseelan J.C."/>
            <person name="Lee S."/>
            <person name="Li M."/>
            <person name="Ming W."/>
            <person name="Munidasa M."/>
            <person name="Muniz J."/>
            <person name="Nguyen L."/>
            <person name="Ongeri F."/>
            <person name="Osuji N."/>
            <person name="Pu L.-L."/>
            <person name="Puazo M."/>
            <person name="Qu C."/>
            <person name="Quiroz J."/>
            <person name="Raj R."/>
            <person name="Weissenberger G."/>
            <person name="Xin Y."/>
            <person name="Zou X."/>
            <person name="Han Y."/>
            <person name="Richards S."/>
            <person name="Worley K."/>
            <person name="Muzny D."/>
            <person name="Gibbs R."/>
        </authorList>
    </citation>
    <scope>NUCLEOTIDE SEQUENCE</scope>
    <source>
        <strain evidence="11">Sampled in the wild</strain>
    </source>
</reference>
<evidence type="ECO:0000256" key="5">
    <source>
        <dbReference type="ARBA" id="ARBA00023136"/>
    </source>
</evidence>
<keyword evidence="4 9" id="KW-1133">Transmembrane helix</keyword>
<sequence length="409" mass="44887">MYQLKNELTDVNVVVNRFLTGSALPIQCPSVSTSAAKEDSEENPNRADYLFLKEEVAQLYREWDESLERLNAELSVLQRAARTWAELEEGLASLGLALDSDRNTLTTLSSAVAAARSPRKQCSMAQTPALLAASVRELARVLSEEKVPGKQMGPRGDKEDECDEWDSNLYVDGTDLNGVPHVNLEHSIDPLGSLSDSGISDSGSEGLGMCERGRRLAVLRKLARILAATLGPNSAAILALKERMDDAQKELRTLQKTCRDLVVCTAMLCTANQNRSPIIEESASEAAVSDNKSTGDGVLADDIVSVLKSSESNTFNRLRVSGEEDIVEGKRLKNHKNLGEKECGGKGKEHKRRKHWAWRALYLAMPFQFAIVLLLCAAYFLEPHCCSALNNLSFSLSPQLRYVRGPPPT</sequence>
<comment type="similarity">
    <text evidence="2">Belongs to the nesprin family.</text>
</comment>
<accession>A0A8K0P1J7</accession>
<comment type="caution">
    <text evidence="11">The sequence shown here is derived from an EMBL/GenBank/DDBJ whole genome shotgun (WGS) entry which is preliminary data.</text>
</comment>
<organism evidence="11 12">
    <name type="scientific">Ladona fulva</name>
    <name type="common">Scarce chaser dragonfly</name>
    <name type="synonym">Libellula fulva</name>
    <dbReference type="NCBI Taxonomy" id="123851"/>
    <lineage>
        <taxon>Eukaryota</taxon>
        <taxon>Metazoa</taxon>
        <taxon>Ecdysozoa</taxon>
        <taxon>Arthropoda</taxon>
        <taxon>Hexapoda</taxon>
        <taxon>Insecta</taxon>
        <taxon>Pterygota</taxon>
        <taxon>Palaeoptera</taxon>
        <taxon>Odonata</taxon>
        <taxon>Epiprocta</taxon>
        <taxon>Anisoptera</taxon>
        <taxon>Libelluloidea</taxon>
        <taxon>Libellulidae</taxon>
        <taxon>Ladona</taxon>
    </lineage>
</organism>
<dbReference type="GO" id="GO:0031965">
    <property type="term" value="C:nuclear membrane"/>
    <property type="evidence" value="ECO:0007669"/>
    <property type="project" value="UniProtKB-SubCell"/>
</dbReference>
<keyword evidence="3 7" id="KW-0812">Transmembrane</keyword>
<feature type="coiled-coil region" evidence="8">
    <location>
        <begin position="53"/>
        <end position="87"/>
    </location>
</feature>
<evidence type="ECO:0000259" key="10">
    <source>
        <dbReference type="PROSITE" id="PS51049"/>
    </source>
</evidence>
<evidence type="ECO:0000256" key="9">
    <source>
        <dbReference type="SAM" id="Phobius"/>
    </source>
</evidence>
<keyword evidence="8" id="KW-0175">Coiled coil</keyword>
<dbReference type="InterPro" id="IPR012315">
    <property type="entry name" value="KASH"/>
</dbReference>
<reference evidence="11" key="2">
    <citation type="submission" date="2017-10" db="EMBL/GenBank/DDBJ databases">
        <title>Ladona fulva Genome sequencing and assembly.</title>
        <authorList>
            <person name="Murali S."/>
            <person name="Richards S."/>
            <person name="Bandaranaike D."/>
            <person name="Bellair M."/>
            <person name="Blankenburg K."/>
            <person name="Chao H."/>
            <person name="Dinh H."/>
            <person name="Doddapaneni H."/>
            <person name="Dugan-Rocha S."/>
            <person name="Elkadiri S."/>
            <person name="Gnanaolivu R."/>
            <person name="Hernandez B."/>
            <person name="Skinner E."/>
            <person name="Javaid M."/>
            <person name="Lee S."/>
            <person name="Li M."/>
            <person name="Ming W."/>
            <person name="Munidasa M."/>
            <person name="Muniz J."/>
            <person name="Nguyen L."/>
            <person name="Hughes D."/>
            <person name="Osuji N."/>
            <person name="Pu L.-L."/>
            <person name="Puazo M."/>
            <person name="Qu C."/>
            <person name="Quiroz J."/>
            <person name="Raj R."/>
            <person name="Weissenberger G."/>
            <person name="Xin Y."/>
            <person name="Zou X."/>
            <person name="Han Y."/>
            <person name="Worley K."/>
            <person name="Muzny D."/>
            <person name="Gibbs R."/>
        </authorList>
    </citation>
    <scope>NUCLEOTIDE SEQUENCE</scope>
    <source>
        <strain evidence="11">Sampled in the wild</strain>
    </source>
</reference>
<comment type="subcellular location">
    <subcellularLocation>
        <location evidence="1">Nucleus membrane</location>
    </subcellularLocation>
</comment>
<feature type="topological domain" description="Perinuclear space" evidence="7">
    <location>
        <begin position="384"/>
        <end position="409"/>
    </location>
</feature>
<feature type="transmembrane region" description="Helical" evidence="9">
    <location>
        <begin position="360"/>
        <end position="381"/>
    </location>
</feature>